<feature type="signal peptide" evidence="1">
    <location>
        <begin position="1"/>
        <end position="25"/>
    </location>
</feature>
<evidence type="ECO:0008006" key="6">
    <source>
        <dbReference type="Google" id="ProtNLM"/>
    </source>
</evidence>
<organism evidence="4 5">
    <name type="scientific">Sphingomonas gei</name>
    <dbReference type="NCBI Taxonomy" id="1395960"/>
    <lineage>
        <taxon>Bacteria</taxon>
        <taxon>Pseudomonadati</taxon>
        <taxon>Pseudomonadota</taxon>
        <taxon>Alphaproteobacteria</taxon>
        <taxon>Sphingomonadales</taxon>
        <taxon>Sphingomonadaceae</taxon>
        <taxon>Sphingomonas</taxon>
    </lineage>
</organism>
<dbReference type="Proteomes" id="UP000306147">
    <property type="component" value="Unassembled WGS sequence"/>
</dbReference>
<dbReference type="OrthoDB" id="8607327at2"/>
<evidence type="ECO:0000259" key="3">
    <source>
        <dbReference type="Pfam" id="PF22829"/>
    </source>
</evidence>
<dbReference type="InterPro" id="IPR011250">
    <property type="entry name" value="OMP/PagP_B-barrel"/>
</dbReference>
<feature type="domain" description="HphA C-terminal" evidence="3">
    <location>
        <begin position="141"/>
        <end position="256"/>
    </location>
</feature>
<dbReference type="RefSeq" id="WP_135965771.1">
    <property type="nucleotide sequence ID" value="NZ_SRXT01000010.1"/>
</dbReference>
<gene>
    <name evidence="4" type="ORF">E5A73_20760</name>
</gene>
<proteinExistence type="predicted"/>
<evidence type="ECO:0000256" key="1">
    <source>
        <dbReference type="SAM" id="SignalP"/>
    </source>
</evidence>
<reference evidence="4 5" key="1">
    <citation type="submission" date="2019-04" db="EMBL/GenBank/DDBJ databases">
        <title>Sphingomonas psychrotolerans sp. nov., isolated from soil in the Tianshan Mountains, Xinjiang, China.</title>
        <authorList>
            <person name="Luo Y."/>
            <person name="Sheng H."/>
        </authorList>
    </citation>
    <scope>NUCLEOTIDE SEQUENCE [LARGE SCALE GENOMIC DNA]</scope>
    <source>
        <strain evidence="4 5">ZFGT-11</strain>
    </source>
</reference>
<keyword evidence="1" id="KW-0732">Signal</keyword>
<dbReference type="SUPFAM" id="SSF56925">
    <property type="entry name" value="OMPA-like"/>
    <property type="match status" value="1"/>
</dbReference>
<keyword evidence="5" id="KW-1185">Reference proteome</keyword>
<dbReference type="Pfam" id="PF22828">
    <property type="entry name" value="HphA_N"/>
    <property type="match status" value="1"/>
</dbReference>
<name>A0A4S1X0I3_9SPHN</name>
<dbReference type="NCBIfam" id="NF041636">
    <property type="entry name" value="slam_lipo"/>
    <property type="match status" value="1"/>
</dbReference>
<evidence type="ECO:0000259" key="2">
    <source>
        <dbReference type="Pfam" id="PF22828"/>
    </source>
</evidence>
<feature type="domain" description="HphA N-terminal heme-binding" evidence="2">
    <location>
        <begin position="23"/>
        <end position="130"/>
    </location>
</feature>
<dbReference type="InterPro" id="IPR054535">
    <property type="entry name" value="HphA_N"/>
</dbReference>
<dbReference type="InterPro" id="IPR054843">
    <property type="entry name" value="Slam_hemophilin_C"/>
</dbReference>
<comment type="caution">
    <text evidence="4">The sequence shown here is derived from an EMBL/GenBank/DDBJ whole genome shotgun (WGS) entry which is preliminary data.</text>
</comment>
<dbReference type="Pfam" id="PF22829">
    <property type="entry name" value="HphA_C"/>
    <property type="match status" value="1"/>
</dbReference>
<sequence>MNMSRLKLISMAGLAALAWSGAAHAQIAGGTSDGTKVNVGPSTVMGGPHVPNRPGIGVPNTNLTTRVDFQGLQASVGSDPVTGVSTVSAVTGTITDHSQFGRFDFAKVGTANLYFGEWTQTGSATAGDHTVYYVGDDGGTTTRPSPGTATYSVKGISDYATKGILSGTFTANFIGTNSGTLTGSVTNGSHTVNIGTAVISGINFSGSGASVTPSSGPSVSGGSVSGRFYGAGAPALAGIATFAGNRQYDTAFGGTKN</sequence>
<dbReference type="AlphaFoldDB" id="A0A4S1X0I3"/>
<feature type="chain" id="PRO_5020793838" description="Transferrin-binding protein B C-lobe/N-lobe beta barrel domain-containing protein" evidence="1">
    <location>
        <begin position="26"/>
        <end position="257"/>
    </location>
</feature>
<dbReference type="InterPro" id="IPR054536">
    <property type="entry name" value="HphA_C"/>
</dbReference>
<accession>A0A4S1X0I3</accession>
<protein>
    <recommendedName>
        <fullName evidence="6">Transferrin-binding protein B C-lobe/N-lobe beta barrel domain-containing protein</fullName>
    </recommendedName>
</protein>
<evidence type="ECO:0000313" key="5">
    <source>
        <dbReference type="Proteomes" id="UP000306147"/>
    </source>
</evidence>
<dbReference type="Gene3D" id="2.40.160.90">
    <property type="match status" value="1"/>
</dbReference>
<dbReference type="EMBL" id="SRXT01000010">
    <property type="protein sequence ID" value="TGX48735.1"/>
    <property type="molecule type" value="Genomic_DNA"/>
</dbReference>
<evidence type="ECO:0000313" key="4">
    <source>
        <dbReference type="EMBL" id="TGX48735.1"/>
    </source>
</evidence>